<proteinExistence type="predicted"/>
<dbReference type="EMBL" id="CH445341">
    <property type="protein sequence ID" value="EAT82000.1"/>
    <property type="molecule type" value="Genomic_DNA"/>
</dbReference>
<dbReference type="GeneID" id="5977778"/>
<reference evidence="2" key="1">
    <citation type="journal article" date="2007" name="Plant Cell">
        <title>Dothideomycete-plant interactions illuminated by genome sequencing and EST analysis of the wheat pathogen Stagonospora nodorum.</title>
        <authorList>
            <person name="Hane J.K."/>
            <person name="Lowe R.G."/>
            <person name="Solomon P.S."/>
            <person name="Tan K.C."/>
            <person name="Schoch C.L."/>
            <person name="Spatafora J.W."/>
            <person name="Crous P.W."/>
            <person name="Kodira C."/>
            <person name="Birren B.W."/>
            <person name="Galagan J.E."/>
            <person name="Torriani S.F."/>
            <person name="McDonald B.A."/>
            <person name="Oliver R.P."/>
        </authorList>
    </citation>
    <scope>NUCLEOTIDE SEQUENCE [LARGE SCALE GENOMIC DNA]</scope>
    <source>
        <strain evidence="2">SN15 / ATCC MYA-4574 / FGSC 10173</strain>
    </source>
</reference>
<dbReference type="KEGG" id="pno:SNOG_10606"/>
<dbReference type="AlphaFoldDB" id="Q0UCA8"/>
<sequence length="30" mass="3084">MSVISGICTLTTWCCLLTATAHGSQDAAVE</sequence>
<evidence type="ECO:0000313" key="1">
    <source>
        <dbReference type="EMBL" id="EAT82000.1"/>
    </source>
</evidence>
<dbReference type="InParanoid" id="Q0UCA8"/>
<organism evidence="1 2">
    <name type="scientific">Phaeosphaeria nodorum (strain SN15 / ATCC MYA-4574 / FGSC 10173)</name>
    <name type="common">Glume blotch fungus</name>
    <name type="synonym">Parastagonospora nodorum</name>
    <dbReference type="NCBI Taxonomy" id="321614"/>
    <lineage>
        <taxon>Eukaryota</taxon>
        <taxon>Fungi</taxon>
        <taxon>Dikarya</taxon>
        <taxon>Ascomycota</taxon>
        <taxon>Pezizomycotina</taxon>
        <taxon>Dothideomycetes</taxon>
        <taxon>Pleosporomycetidae</taxon>
        <taxon>Pleosporales</taxon>
        <taxon>Pleosporineae</taxon>
        <taxon>Phaeosphaeriaceae</taxon>
        <taxon>Parastagonospora</taxon>
    </lineage>
</organism>
<protein>
    <submittedName>
        <fullName evidence="1">Uncharacterized protein</fullName>
    </submittedName>
</protein>
<dbReference type="RefSeq" id="XP_001800871.1">
    <property type="nucleotide sequence ID" value="XM_001800819.1"/>
</dbReference>
<name>Q0UCA8_PHANO</name>
<evidence type="ECO:0000313" key="2">
    <source>
        <dbReference type="Proteomes" id="UP000001055"/>
    </source>
</evidence>
<dbReference type="Proteomes" id="UP000001055">
    <property type="component" value="Unassembled WGS sequence"/>
</dbReference>
<gene>
    <name evidence="1" type="ORF">SNOG_10606</name>
</gene>
<accession>Q0UCA8</accession>